<proteinExistence type="predicted"/>
<name>A0A5Q4ZLC7_9BURK</name>
<reference evidence="2 3" key="1">
    <citation type="submission" date="2019-08" db="EMBL/GenBank/DDBJ databases">
        <authorList>
            <person name="Herpell B J."/>
        </authorList>
    </citation>
    <scope>NUCLEOTIDE SEQUENCE [LARGE SCALE GENOMIC DNA]</scope>
    <source>
        <strain evidence="3">Msb3</strain>
    </source>
</reference>
<protein>
    <submittedName>
        <fullName evidence="2">Uncharacterized protein</fullName>
    </submittedName>
</protein>
<dbReference type="AlphaFoldDB" id="A0A5Q4ZLC7"/>
<sequence length="45" mass="4983">MMHRLFVRQSGGQRLIGRTPGSTERVSAKAPERASAKVAERIFKA</sequence>
<feature type="region of interest" description="Disordered" evidence="1">
    <location>
        <begin position="1"/>
        <end position="33"/>
    </location>
</feature>
<gene>
    <name evidence="2" type="ORF">PDMSB3_1295</name>
</gene>
<keyword evidence="3" id="KW-1185">Reference proteome</keyword>
<evidence type="ECO:0000313" key="2">
    <source>
        <dbReference type="EMBL" id="VVD32586.1"/>
    </source>
</evidence>
<evidence type="ECO:0000256" key="1">
    <source>
        <dbReference type="SAM" id="MobiDB-lite"/>
    </source>
</evidence>
<accession>A0A5Q4ZLC7</accession>
<organism evidence="2 3">
    <name type="scientific">Paraburkholderia dioscoreae</name>
    <dbReference type="NCBI Taxonomy" id="2604047"/>
    <lineage>
        <taxon>Bacteria</taxon>
        <taxon>Pseudomonadati</taxon>
        <taxon>Pseudomonadota</taxon>
        <taxon>Betaproteobacteria</taxon>
        <taxon>Burkholderiales</taxon>
        <taxon>Burkholderiaceae</taxon>
        <taxon>Paraburkholderia</taxon>
    </lineage>
</organism>
<dbReference type="Proteomes" id="UP000325811">
    <property type="component" value="Chromosome II"/>
</dbReference>
<evidence type="ECO:0000313" key="3">
    <source>
        <dbReference type="Proteomes" id="UP000325811"/>
    </source>
</evidence>
<dbReference type="RefSeq" id="WP_157187693.1">
    <property type="nucleotide sequence ID" value="NZ_LR699554.1"/>
</dbReference>
<dbReference type="KEGG" id="pdio:PDMSB3_1295.1"/>
<dbReference type="EMBL" id="LR699554">
    <property type="protein sequence ID" value="VVD32586.1"/>
    <property type="molecule type" value="Genomic_DNA"/>
</dbReference>